<sequence length="65" mass="7204">MICIIHCPSPDFANLVPQDPFYPWALWIAHCGACICQLVLLGIRTRNASNIMPGPLERGQSNPKD</sequence>
<dbReference type="EMBL" id="MU151116">
    <property type="protein sequence ID" value="KAF9449941.1"/>
    <property type="molecule type" value="Genomic_DNA"/>
</dbReference>
<reference evidence="2" key="1">
    <citation type="submission" date="2020-11" db="EMBL/GenBank/DDBJ databases">
        <authorList>
            <consortium name="DOE Joint Genome Institute"/>
            <person name="Ahrendt S."/>
            <person name="Riley R."/>
            <person name="Andreopoulos W."/>
            <person name="Labutti K."/>
            <person name="Pangilinan J."/>
            <person name="Ruiz-Duenas F.J."/>
            <person name="Barrasa J.M."/>
            <person name="Sanchez-Garcia M."/>
            <person name="Camarero S."/>
            <person name="Miyauchi S."/>
            <person name="Serrano A."/>
            <person name="Linde D."/>
            <person name="Babiker R."/>
            <person name="Drula E."/>
            <person name="Ayuso-Fernandez I."/>
            <person name="Pacheco R."/>
            <person name="Padilla G."/>
            <person name="Ferreira P."/>
            <person name="Barriuso J."/>
            <person name="Kellner H."/>
            <person name="Castanera R."/>
            <person name="Alfaro M."/>
            <person name="Ramirez L."/>
            <person name="Pisabarro A.G."/>
            <person name="Kuo A."/>
            <person name="Tritt A."/>
            <person name="Lipzen A."/>
            <person name="He G."/>
            <person name="Yan M."/>
            <person name="Ng V."/>
            <person name="Cullen D."/>
            <person name="Martin F."/>
            <person name="Rosso M.-N."/>
            <person name="Henrissat B."/>
            <person name="Hibbett D."/>
            <person name="Martinez A.T."/>
            <person name="Grigoriev I.V."/>
        </authorList>
    </citation>
    <scope>NUCLEOTIDE SEQUENCE</scope>
    <source>
        <strain evidence="2">MF-IS2</strain>
    </source>
</reference>
<evidence type="ECO:0000313" key="2">
    <source>
        <dbReference type="EMBL" id="KAF9449941.1"/>
    </source>
</evidence>
<accession>A0A9P5XIR0</accession>
<organism evidence="2 3">
    <name type="scientific">Macrolepiota fuliginosa MF-IS2</name>
    <dbReference type="NCBI Taxonomy" id="1400762"/>
    <lineage>
        <taxon>Eukaryota</taxon>
        <taxon>Fungi</taxon>
        <taxon>Dikarya</taxon>
        <taxon>Basidiomycota</taxon>
        <taxon>Agaricomycotina</taxon>
        <taxon>Agaricomycetes</taxon>
        <taxon>Agaricomycetidae</taxon>
        <taxon>Agaricales</taxon>
        <taxon>Agaricineae</taxon>
        <taxon>Agaricaceae</taxon>
        <taxon>Macrolepiota</taxon>
    </lineage>
</organism>
<feature type="transmembrane region" description="Helical" evidence="1">
    <location>
        <begin position="24"/>
        <end position="43"/>
    </location>
</feature>
<protein>
    <submittedName>
        <fullName evidence="2">Uncharacterized protein</fullName>
    </submittedName>
</protein>
<proteinExistence type="predicted"/>
<gene>
    <name evidence="2" type="ORF">P691DRAFT_811393</name>
</gene>
<keyword evidence="1" id="KW-0812">Transmembrane</keyword>
<name>A0A9P5XIR0_9AGAR</name>
<keyword evidence="3" id="KW-1185">Reference proteome</keyword>
<dbReference type="AlphaFoldDB" id="A0A9P5XIR0"/>
<evidence type="ECO:0000256" key="1">
    <source>
        <dbReference type="SAM" id="Phobius"/>
    </source>
</evidence>
<comment type="caution">
    <text evidence="2">The sequence shown here is derived from an EMBL/GenBank/DDBJ whole genome shotgun (WGS) entry which is preliminary data.</text>
</comment>
<evidence type="ECO:0000313" key="3">
    <source>
        <dbReference type="Proteomes" id="UP000807342"/>
    </source>
</evidence>
<dbReference type="Proteomes" id="UP000807342">
    <property type="component" value="Unassembled WGS sequence"/>
</dbReference>
<keyword evidence="1" id="KW-1133">Transmembrane helix</keyword>
<keyword evidence="1" id="KW-0472">Membrane</keyword>